<name>A0A4Y1WWC5_9BACT</name>
<dbReference type="AlphaFoldDB" id="A0A4Y1WWC5"/>
<dbReference type="NCBIfam" id="NF045576">
    <property type="entry name" value="BT_3928_fam"/>
    <property type="match status" value="1"/>
</dbReference>
<dbReference type="OrthoDB" id="9809429at2"/>
<keyword evidence="4" id="KW-0472">Membrane</keyword>
<evidence type="ECO:0000313" key="6">
    <source>
        <dbReference type="Proteomes" id="UP000318946"/>
    </source>
</evidence>
<gene>
    <name evidence="5" type="ORF">A5CBH24_20570</name>
</gene>
<keyword evidence="6" id="KW-1185">Reference proteome</keyword>
<protein>
    <submittedName>
        <fullName evidence="5">Uncharacterized protein</fullName>
    </submittedName>
</protein>
<dbReference type="Proteomes" id="UP000318946">
    <property type="component" value="Chromosome"/>
</dbReference>
<dbReference type="RefSeq" id="WP_019129849.1">
    <property type="nucleotide sequence ID" value="NZ_AP019735.1"/>
</dbReference>
<evidence type="ECO:0000256" key="4">
    <source>
        <dbReference type="ARBA" id="ARBA00023136"/>
    </source>
</evidence>
<evidence type="ECO:0000256" key="2">
    <source>
        <dbReference type="ARBA" id="ARBA00022692"/>
    </source>
</evidence>
<keyword evidence="2" id="KW-0812">Transmembrane</keyword>
<dbReference type="GO" id="GO:0016020">
    <property type="term" value="C:membrane"/>
    <property type="evidence" value="ECO:0007669"/>
    <property type="project" value="UniProtKB-SubCell"/>
</dbReference>
<organism evidence="5 6">
    <name type="scientific">Alistipes communis</name>
    <dbReference type="NCBI Taxonomy" id="2585118"/>
    <lineage>
        <taxon>Bacteria</taxon>
        <taxon>Pseudomonadati</taxon>
        <taxon>Bacteroidota</taxon>
        <taxon>Bacteroidia</taxon>
        <taxon>Bacteroidales</taxon>
        <taxon>Rikenellaceae</taxon>
        <taxon>Alistipes</taxon>
    </lineage>
</organism>
<dbReference type="EMBL" id="AP019735">
    <property type="protein sequence ID" value="BBL04744.1"/>
    <property type="molecule type" value="Genomic_DNA"/>
</dbReference>
<accession>A0A4Y1WWC5</accession>
<evidence type="ECO:0000313" key="5">
    <source>
        <dbReference type="EMBL" id="BBL04744.1"/>
    </source>
</evidence>
<proteinExistence type="predicted"/>
<dbReference type="KEGG" id="acou:A5CBH24_20570"/>
<dbReference type="Pfam" id="PF07291">
    <property type="entry name" value="MauE"/>
    <property type="match status" value="1"/>
</dbReference>
<keyword evidence="3" id="KW-1133">Transmembrane helix</keyword>
<sequence length="370" mass="41867">MRNRAFKWLSHACRIVLGVTFIFSGFVKTVDPWGTAIKIQEYLSIYGLESLSGLRFGFSIWLCGAELMMGLMLLFKVRIRLISIFALASMIFFTVLTFLSATWLPVEDCGCFGDAVKLTPWETFAKNLVLLPLSVVVWWRYRRDRIFAFSKAEVGCTVLFFSLAMGLGIYCYAHLPLIDFRPFKVGVNIYEAMNAYSADPGPQAGKTVLIYRDRQTGRLHEFSLDDTEWQDAGRWEWVDTRTEELDEPKVDPTLSEFSLRDAEGDATESLLTRPGRVYMLCITDSEGLDAPCERRFRGVVERAAAEGALAVCLTPERLRGVTYRSFAGSAAVRCYNIDATTLKTMLRAFNGMVVLDDGTIVEKRNCRDIR</sequence>
<dbReference type="GeneID" id="78342775"/>
<comment type="subcellular location">
    <subcellularLocation>
        <location evidence="1">Membrane</location>
        <topology evidence="1">Multi-pass membrane protein</topology>
    </subcellularLocation>
</comment>
<evidence type="ECO:0000256" key="3">
    <source>
        <dbReference type="ARBA" id="ARBA00022989"/>
    </source>
</evidence>
<evidence type="ECO:0000256" key="1">
    <source>
        <dbReference type="ARBA" id="ARBA00004141"/>
    </source>
</evidence>
<dbReference type="GO" id="GO:0030416">
    <property type="term" value="P:methylamine metabolic process"/>
    <property type="evidence" value="ECO:0007669"/>
    <property type="project" value="InterPro"/>
</dbReference>
<reference evidence="6" key="1">
    <citation type="submission" date="2019-06" db="EMBL/GenBank/DDBJ databases">
        <title>Alistipes onderdonkii subsp. vulgaris subsp. nov., Alistipes dispar sp. nov. and Alistipes communis sp. nov., isolated from human faeces, and creation of Alistipes onderdonkii subsp. onderdonkii subsp. nov.</title>
        <authorList>
            <person name="Sakamoto M."/>
            <person name="Ikeyama N."/>
            <person name="Ogata Y."/>
            <person name="Suda W."/>
            <person name="Iino T."/>
            <person name="Hattori M."/>
            <person name="Ohkuma M."/>
        </authorList>
    </citation>
    <scope>NUCLEOTIDE SEQUENCE [LARGE SCALE GENOMIC DNA]</scope>
    <source>
        <strain evidence="6">5CBH24</strain>
    </source>
</reference>
<dbReference type="InterPro" id="IPR009908">
    <property type="entry name" value="Methylamine_util_MauE"/>
</dbReference>